<keyword evidence="1" id="KW-0472">Membrane</keyword>
<name>A0ABR9XLQ7_9SPHI</name>
<accession>A0ABR9XLQ7</accession>
<feature type="transmembrane region" description="Helical" evidence="1">
    <location>
        <begin position="46"/>
        <end position="68"/>
    </location>
</feature>
<reference evidence="2 3" key="1">
    <citation type="submission" date="2020-10" db="EMBL/GenBank/DDBJ databases">
        <title>Mucilaginibacter mali sp. nov., isolated from rhizosphere soil of apple orchard.</title>
        <authorList>
            <person name="Lee J.-S."/>
            <person name="Kim H.S."/>
            <person name="Kim J.-S."/>
        </authorList>
    </citation>
    <scope>NUCLEOTIDE SEQUENCE [LARGE SCALE GENOMIC DNA]</scope>
    <source>
        <strain evidence="2 3">KCTC 23157</strain>
    </source>
</reference>
<organism evidence="2 3">
    <name type="scientific">Mucilaginibacter boryungensis</name>
    <dbReference type="NCBI Taxonomy" id="768480"/>
    <lineage>
        <taxon>Bacteria</taxon>
        <taxon>Pseudomonadati</taxon>
        <taxon>Bacteroidota</taxon>
        <taxon>Sphingobacteriia</taxon>
        <taxon>Sphingobacteriales</taxon>
        <taxon>Sphingobacteriaceae</taxon>
        <taxon>Mucilaginibacter</taxon>
    </lineage>
</organism>
<dbReference type="Proteomes" id="UP000632774">
    <property type="component" value="Unassembled WGS sequence"/>
</dbReference>
<keyword evidence="3" id="KW-1185">Reference proteome</keyword>
<comment type="caution">
    <text evidence="2">The sequence shown here is derived from an EMBL/GenBank/DDBJ whole genome shotgun (WGS) entry which is preliminary data.</text>
</comment>
<dbReference type="EMBL" id="JADFFM010000002">
    <property type="protein sequence ID" value="MBE9668156.1"/>
    <property type="molecule type" value="Genomic_DNA"/>
</dbReference>
<evidence type="ECO:0000256" key="1">
    <source>
        <dbReference type="SAM" id="Phobius"/>
    </source>
</evidence>
<gene>
    <name evidence="2" type="ORF">IRJ18_17425</name>
</gene>
<sequence>MKATKEIDTRQNSDNELSKLLCEGAQKCAGHLNRFFADWKAVRLKILLLSFCLFTGGYCLFLIINGLLPAKGPPGQPIVQHLNVPGKQFSHPNKKQ</sequence>
<protein>
    <recommendedName>
        <fullName evidence="4">Phage shock protein C (PspC) family protein</fullName>
    </recommendedName>
</protein>
<keyword evidence="1" id="KW-1133">Transmembrane helix</keyword>
<evidence type="ECO:0000313" key="2">
    <source>
        <dbReference type="EMBL" id="MBE9668156.1"/>
    </source>
</evidence>
<evidence type="ECO:0000313" key="3">
    <source>
        <dbReference type="Proteomes" id="UP000632774"/>
    </source>
</evidence>
<keyword evidence="1" id="KW-0812">Transmembrane</keyword>
<proteinExistence type="predicted"/>
<evidence type="ECO:0008006" key="4">
    <source>
        <dbReference type="Google" id="ProtNLM"/>
    </source>
</evidence>
<dbReference type="RefSeq" id="WP_194107576.1">
    <property type="nucleotide sequence ID" value="NZ_JADFFM010000002.1"/>
</dbReference>